<feature type="transmembrane region" description="Helical" evidence="6">
    <location>
        <begin position="33"/>
        <end position="55"/>
    </location>
</feature>
<evidence type="ECO:0000256" key="5">
    <source>
        <dbReference type="SAM" id="Coils"/>
    </source>
</evidence>
<dbReference type="EMBL" id="BAZW01000119">
    <property type="protein sequence ID" value="GAO27857.1"/>
    <property type="molecule type" value="Genomic_DNA"/>
</dbReference>
<dbReference type="OrthoDB" id="7057889at2"/>
<keyword evidence="8" id="KW-1185">Reference proteome</keyword>
<dbReference type="GO" id="GO:0016020">
    <property type="term" value="C:membrane"/>
    <property type="evidence" value="ECO:0007669"/>
    <property type="project" value="UniProtKB-SubCell"/>
</dbReference>
<feature type="coiled-coil region" evidence="5">
    <location>
        <begin position="239"/>
        <end position="273"/>
    </location>
</feature>
<dbReference type="RefSeq" id="WP_062128971.1">
    <property type="nucleotide sequence ID" value="NZ_BAZW01000119.1"/>
</dbReference>
<dbReference type="PRINTS" id="PR01490">
    <property type="entry name" value="RTXTOXIND"/>
</dbReference>
<keyword evidence="2 6" id="KW-0812">Transmembrane</keyword>
<protein>
    <submittedName>
        <fullName evidence="7">Uncharacterized protein</fullName>
    </submittedName>
</protein>
<dbReference type="PANTHER" id="PTHR30386:SF26">
    <property type="entry name" value="TRANSPORT PROTEIN COMB"/>
    <property type="match status" value="1"/>
</dbReference>
<organism evidence="7 8">
    <name type="scientific">Geofilum rubicundum JCM 15548</name>
    <dbReference type="NCBI Taxonomy" id="1236989"/>
    <lineage>
        <taxon>Bacteria</taxon>
        <taxon>Pseudomonadati</taxon>
        <taxon>Bacteroidota</taxon>
        <taxon>Bacteroidia</taxon>
        <taxon>Marinilabiliales</taxon>
        <taxon>Marinilabiliaceae</taxon>
        <taxon>Geofilum</taxon>
    </lineage>
</organism>
<keyword evidence="5" id="KW-0175">Coiled coil</keyword>
<evidence type="ECO:0000313" key="7">
    <source>
        <dbReference type="EMBL" id="GAO27857.1"/>
    </source>
</evidence>
<dbReference type="STRING" id="1236989.JCM15548_14717"/>
<sequence>MKDNLHITKDEIDSVHLRSEEVKEIMNKVPSRIIRWGISVIVLIIVAVFSFAFAFRYPDIIYGTFYLQTTNPPAFLLARSTGKLQALLVSEGDTVSPGQILAVIENPADFEAYLNLKYLTGLKPEPLKTRVILDSLNSINIRFGELQIPLSAYVKSLDAYKSYIELDLYGVQRKSAQVKIDQLINHSVLLQSQINTEELNFKLAKQAFFRDSLLNIQKVIAPLDYENAQKSLLAKKMALTNAEITLSNTQLTLADYRQQFAQLYLNEKQLESELISTIEQNEGSLLSALSEWESRYCLRSPILGKASFSGIWKENQNVGTGQHLMTVLPFEQTEITCQIIIPVHRAGKLQPGQEVNLKFSDFPHREYGMLVSTLNSISSVPDSAYVGTAFIADSLVTNYGRLLPFKQNMQGVAEIIAEDLSLAQRLFYPLQAIYKNHIDFGKRED</sequence>
<evidence type="ECO:0000256" key="6">
    <source>
        <dbReference type="SAM" id="Phobius"/>
    </source>
</evidence>
<evidence type="ECO:0000256" key="1">
    <source>
        <dbReference type="ARBA" id="ARBA00004167"/>
    </source>
</evidence>
<dbReference type="PANTHER" id="PTHR30386">
    <property type="entry name" value="MEMBRANE FUSION SUBUNIT OF EMRAB-TOLC MULTIDRUG EFFLUX PUMP"/>
    <property type="match status" value="1"/>
</dbReference>
<reference evidence="7 8" key="1">
    <citation type="journal article" date="2015" name="Microbes Environ.">
        <title>Distribution and evolution of nitrogen fixation genes in the phylum bacteroidetes.</title>
        <authorList>
            <person name="Inoue J."/>
            <person name="Oshima K."/>
            <person name="Suda W."/>
            <person name="Sakamoto M."/>
            <person name="Iino T."/>
            <person name="Noda S."/>
            <person name="Hongoh Y."/>
            <person name="Hattori M."/>
            <person name="Ohkuma M."/>
        </authorList>
    </citation>
    <scope>NUCLEOTIDE SEQUENCE [LARGE SCALE GENOMIC DNA]</scope>
    <source>
        <strain evidence="7">JCM 15548</strain>
    </source>
</reference>
<dbReference type="AlphaFoldDB" id="A0A0E9LQG1"/>
<comment type="caution">
    <text evidence="7">The sequence shown here is derived from an EMBL/GenBank/DDBJ whole genome shotgun (WGS) entry which is preliminary data.</text>
</comment>
<gene>
    <name evidence="7" type="ORF">JCM15548_14717</name>
</gene>
<accession>A0A0E9LQG1</accession>
<dbReference type="Proteomes" id="UP000032900">
    <property type="component" value="Unassembled WGS sequence"/>
</dbReference>
<dbReference type="InterPro" id="IPR050739">
    <property type="entry name" value="MFP"/>
</dbReference>
<name>A0A0E9LQG1_9BACT</name>
<keyword evidence="4 6" id="KW-0472">Membrane</keyword>
<evidence type="ECO:0000256" key="3">
    <source>
        <dbReference type="ARBA" id="ARBA00022989"/>
    </source>
</evidence>
<evidence type="ECO:0000256" key="2">
    <source>
        <dbReference type="ARBA" id="ARBA00022692"/>
    </source>
</evidence>
<evidence type="ECO:0000256" key="4">
    <source>
        <dbReference type="ARBA" id="ARBA00023136"/>
    </source>
</evidence>
<proteinExistence type="predicted"/>
<keyword evidence="3 6" id="KW-1133">Transmembrane helix</keyword>
<comment type="subcellular location">
    <subcellularLocation>
        <location evidence="1">Membrane</location>
        <topology evidence="1">Single-pass membrane protein</topology>
    </subcellularLocation>
</comment>
<dbReference type="Gene3D" id="2.40.50.100">
    <property type="match status" value="1"/>
</dbReference>
<evidence type="ECO:0000313" key="8">
    <source>
        <dbReference type="Proteomes" id="UP000032900"/>
    </source>
</evidence>